<dbReference type="PROSITE" id="PS51688">
    <property type="entry name" value="ICA"/>
    <property type="match status" value="1"/>
</dbReference>
<dbReference type="EMBL" id="BX842655">
    <property type="protein sequence ID" value="CAE78080.1"/>
    <property type="molecule type" value="Genomic_DNA"/>
</dbReference>
<keyword evidence="4" id="KW-1185">Reference proteome</keyword>
<dbReference type="RefSeq" id="WP_011165618.1">
    <property type="nucleotide sequence ID" value="NC_005363.1"/>
</dbReference>
<keyword evidence="1" id="KW-0175">Coiled coil</keyword>
<accession>Q6MIA0</accession>
<feature type="coiled-coil region" evidence="1">
    <location>
        <begin position="1457"/>
        <end position="1484"/>
    </location>
</feature>
<organism evidence="3 4">
    <name type="scientific">Bdellovibrio bacteriovorus (strain ATCC 15356 / DSM 50701 / NCIMB 9529 / HD100)</name>
    <dbReference type="NCBI Taxonomy" id="264462"/>
    <lineage>
        <taxon>Bacteria</taxon>
        <taxon>Pseudomonadati</taxon>
        <taxon>Bdellovibrionota</taxon>
        <taxon>Bdellovibrionia</taxon>
        <taxon>Bdellovibrionales</taxon>
        <taxon>Pseudobdellovibrionaceae</taxon>
        <taxon>Bdellovibrio</taxon>
    </lineage>
</organism>
<reference evidence="3 4" key="1">
    <citation type="journal article" date="2004" name="Science">
        <title>A predator unmasked: life cycle of Bdellovibrio bacteriovorus from a genomic perspective.</title>
        <authorList>
            <person name="Rendulic S."/>
            <person name="Jagtap P."/>
            <person name="Rosinus A."/>
            <person name="Eppinger M."/>
            <person name="Baar C."/>
            <person name="Lanz C."/>
            <person name="Keller H."/>
            <person name="Lambert C."/>
            <person name="Evans K.J."/>
            <person name="Goesmann A."/>
            <person name="Meyer F."/>
            <person name="Sockett R.E."/>
            <person name="Schuster S.C."/>
        </authorList>
    </citation>
    <scope>NUCLEOTIDE SEQUENCE [LARGE SCALE GENOMIC DNA]</scope>
    <source>
        <strain evidence="4">ATCC 15356 / DSM 50701 / NCIMB 9529 / HD100</strain>
    </source>
</reference>
<dbReference type="STRING" id="264462.Bd3267"/>
<evidence type="ECO:0000313" key="3">
    <source>
        <dbReference type="EMBL" id="CAE78080.1"/>
    </source>
</evidence>
<protein>
    <submittedName>
        <fullName evidence="3">Putative cell wall surface anchor family protein</fullName>
    </submittedName>
</protein>
<dbReference type="eggNOG" id="COG3209">
    <property type="taxonomic scope" value="Bacteria"/>
</dbReference>
<dbReference type="HOGENOM" id="CLU_264258_0_0_7"/>
<proteinExistence type="predicted"/>
<evidence type="ECO:0000313" key="4">
    <source>
        <dbReference type="Proteomes" id="UP000008080"/>
    </source>
</evidence>
<feature type="domain" description="Peptidase S74" evidence="2">
    <location>
        <begin position="1369"/>
        <end position="1471"/>
    </location>
</feature>
<evidence type="ECO:0000259" key="2">
    <source>
        <dbReference type="PROSITE" id="PS51688"/>
    </source>
</evidence>
<dbReference type="eggNOG" id="COG3210">
    <property type="taxonomic scope" value="Bacteria"/>
</dbReference>
<dbReference type="InterPro" id="IPR030392">
    <property type="entry name" value="S74_ICA"/>
</dbReference>
<dbReference type="KEGG" id="bba:Bd3267"/>
<evidence type="ECO:0000256" key="1">
    <source>
        <dbReference type="SAM" id="Coils"/>
    </source>
</evidence>
<dbReference type="Proteomes" id="UP000008080">
    <property type="component" value="Chromosome"/>
</dbReference>
<sequence>MRNGTYLIAILSLLTGIFALASPNSLTYQGRILKSDGHALEYNNVSFLFEITSPNGSCVIYREQKDGVNMVNSAGVFDVPIGSGTKLFPADPLFTLLESFNNSKVHNCFGGSTYSAQAGDTRLLKVQFHDGSGWKIISPSNEIRTVPYAAYALSSEKLGTKTEEDFLQKAGLPTCAAGTFLSWNGTALSCSGVSGANGGTVSDVTSANAYITITNGTTTPQLTLNVGQNANQVAAGNDPRFTDARVPSGAAAGDLGGTYPNPSVAKLQGVAVSATAPTNGHFLKFNGTQWLSAQISTSDVNGLNTTLDNYMTEADFNTAVANANCAAHQTMYWNAVTGFSCQSINVSVAGDVSGTIGAVAVNKIKGITVDTTGLVAGQVLKYDGTKFAPAADNDANSGGTVTNIATGTGLSGGPITSTGTISLANTAVTAASYGSSTQVGTFTVDAQGRLTAANNAAIAFPVTTVAGRTGAITLDAADIGSGAGKYLTYRPNNTACTDGQVLKWVSANNRWECGTDTDTSSGGTVTNIATGTGLSGGPITSTGTISLANTTVTPAVYGSNTQVGTFTVDAQGRLTAASNAAIAFPVTTVAGRTGSVTLDVGDVGNGAGKYFVYRPNNTACTDGQVLKWVSANNRWECGTDTDTSSGGTVTNIATGTGLTGGPITSTGTIALANTTVTAGSYTRASITVDAQGRLTAASSGAAINLASDITGTLPIANGGTGTTTALGAFNALSPLTTKGDVLVRDATNNIRLPVGTNGQVLTADSAVAAGVKWATPNAGTVTNVSGTAPVQVATGTSTPVISVDAATTGARGVVQVGSGIAVSSGTISADPANFPSAVPVSKGGTGATSLTADRLLVSNGTGSAVIPFTCGTAQMLTFNASGVMGCTSYSSSGIFANGGNSFGTAAVLGTNDAQSLTFETDANPRMTILATGKVGVNETAPTGNLHLSNTGAVDLRIQDKSGTPVTMRILSQGGANYIESGTDFTNTTSADLHFTDMMGVNKWMTIKADGKVGINTNAPATNFQVKGGAVIGDLAPFPSAFSAITTEALNATLRNHTETTGNYVAAGAYQRFSPTANSTLSTHSLVSIVVPNVPSGVTVTSQNEAFHANATRNRYAGNVDAGTVSYLASGQFVYGHENYVVGNAPATTDAFGIRIVPHLQSGTVTNMYDLFLQNPSTGGTVTNRYGIYQQSTTAKNYFAGATGFNTATSPLANIHIGSSGAGNTAYSSFQMGNDATSSNNFHIVNEFATNRRLNFYKGNLGSGGLLMSLSDTGYFTVGETAATGGGVLSLKPGGIDHTYIQFYARTASPTTRTGYFGTPASGSTNMNVANEMEGGQIDFLTKSGGAVSAKMTLSAVGNLTTAGTVNGASDIRLKKEIHVLDGSLDKILQLKPSSYHWKDPNADPRLQMGFIAQELEKVYPNVVEENKKGIKAVSYINMIAPITSAVQELYHKFKAILTNHDERISNLETQMTALQKQNELLLKQNEDLMKYIKSQNENTQRLPASSR</sequence>
<dbReference type="GeneID" id="93014100"/>
<name>Q6MIA0_BDEBA</name>
<dbReference type="Pfam" id="PF13884">
    <property type="entry name" value="Peptidase_S74"/>
    <property type="match status" value="1"/>
</dbReference>
<gene>
    <name evidence="3" type="ordered locus">Bd3267</name>
</gene>